<keyword evidence="1" id="KW-1185">Reference proteome</keyword>
<dbReference type="WBParaSite" id="nRc.2.0.1.t03626-RA">
    <property type="protein sequence ID" value="nRc.2.0.1.t03626-RA"/>
    <property type="gene ID" value="nRc.2.0.1.g03626"/>
</dbReference>
<accession>A0A915HQ40</accession>
<dbReference type="Proteomes" id="UP000887565">
    <property type="component" value="Unplaced"/>
</dbReference>
<organism evidence="1 2">
    <name type="scientific">Romanomermis culicivorax</name>
    <name type="common">Nematode worm</name>
    <dbReference type="NCBI Taxonomy" id="13658"/>
    <lineage>
        <taxon>Eukaryota</taxon>
        <taxon>Metazoa</taxon>
        <taxon>Ecdysozoa</taxon>
        <taxon>Nematoda</taxon>
        <taxon>Enoplea</taxon>
        <taxon>Dorylaimia</taxon>
        <taxon>Mermithida</taxon>
        <taxon>Mermithoidea</taxon>
        <taxon>Mermithidae</taxon>
        <taxon>Romanomermis</taxon>
    </lineage>
</organism>
<reference evidence="2" key="1">
    <citation type="submission" date="2022-11" db="UniProtKB">
        <authorList>
            <consortium name="WormBaseParasite"/>
        </authorList>
    </citation>
    <scope>IDENTIFICATION</scope>
</reference>
<sequence>MYLFWDTSLYGYLTMMGGYKVKAHWSLKKAYNYFVECSQNLLTKWALWNKEKDARKWVDVLVFLFFIDVTSLLGFQAQGQTKRCLLSFRLYLRQGLNGQNQT</sequence>
<protein>
    <submittedName>
        <fullName evidence="2">Uncharacterized protein</fullName>
    </submittedName>
</protein>
<dbReference type="AlphaFoldDB" id="A0A915HQ40"/>
<evidence type="ECO:0000313" key="1">
    <source>
        <dbReference type="Proteomes" id="UP000887565"/>
    </source>
</evidence>
<name>A0A915HQ40_ROMCU</name>
<evidence type="ECO:0000313" key="2">
    <source>
        <dbReference type="WBParaSite" id="nRc.2.0.1.t03626-RA"/>
    </source>
</evidence>
<proteinExistence type="predicted"/>